<evidence type="ECO:0000256" key="16">
    <source>
        <dbReference type="RuleBase" id="RU003874"/>
    </source>
</evidence>
<dbReference type="PROSITE" id="PS51194">
    <property type="entry name" value="HELICASE_CTER"/>
    <property type="match status" value="1"/>
</dbReference>
<dbReference type="Gene3D" id="3.90.1440.10">
    <property type="entry name" value="SecA, preprotein cross-linking domain"/>
    <property type="match status" value="1"/>
</dbReference>
<keyword evidence="10 15" id="KW-0067">ATP-binding</keyword>
<dbReference type="PRINTS" id="PR00906">
    <property type="entry name" value="SECA"/>
</dbReference>
<dbReference type="FunFam" id="3.40.50.300:FF:000429">
    <property type="entry name" value="Preprotein translocase subunit SecA"/>
    <property type="match status" value="1"/>
</dbReference>
<dbReference type="GO" id="GO:0043952">
    <property type="term" value="P:protein transport by the Sec complex"/>
    <property type="evidence" value="ECO:0007669"/>
    <property type="project" value="TreeGrafter"/>
</dbReference>
<dbReference type="GO" id="GO:0065002">
    <property type="term" value="P:intracellular protein transmembrane transport"/>
    <property type="evidence" value="ECO:0007669"/>
    <property type="project" value="UniProtKB-UniRule"/>
</dbReference>
<dbReference type="EC" id="7.4.2.8" evidence="15"/>
<dbReference type="CDD" id="cd17928">
    <property type="entry name" value="DEXDc_SecA"/>
    <property type="match status" value="1"/>
</dbReference>
<feature type="region of interest" description="Disordered" evidence="17">
    <location>
        <begin position="755"/>
        <end position="807"/>
    </location>
</feature>
<dbReference type="NCBIfam" id="TIGR00963">
    <property type="entry name" value="secA"/>
    <property type="match status" value="1"/>
</dbReference>
<evidence type="ECO:0000256" key="8">
    <source>
        <dbReference type="ARBA" id="ARBA00022741"/>
    </source>
</evidence>
<dbReference type="GO" id="GO:0046872">
    <property type="term" value="F:metal ion binding"/>
    <property type="evidence" value="ECO:0007669"/>
    <property type="project" value="UniProtKB-KW"/>
</dbReference>
<dbReference type="Pfam" id="PF07517">
    <property type="entry name" value="SecA_DEAD"/>
    <property type="match status" value="1"/>
</dbReference>
<dbReference type="SMART" id="SM00957">
    <property type="entry name" value="SecA_DEAD"/>
    <property type="match status" value="1"/>
</dbReference>
<reference evidence="22" key="1">
    <citation type="submission" date="2012-11" db="EMBL/GenBank/DDBJ databases">
        <authorList>
            <person name="Lucero-Rivera Y.E."/>
            <person name="Tovar-Ramirez D."/>
        </authorList>
    </citation>
    <scope>NUCLEOTIDE SEQUENCE [LARGE SCALE GENOMIC DNA]</scope>
    <source>
        <strain evidence="22">Araruama</strain>
    </source>
</reference>
<dbReference type="GO" id="GO:0006605">
    <property type="term" value="P:protein targeting"/>
    <property type="evidence" value="ECO:0007669"/>
    <property type="project" value="UniProtKB-UniRule"/>
</dbReference>
<dbReference type="InterPro" id="IPR004027">
    <property type="entry name" value="SEC_C_motif"/>
</dbReference>
<evidence type="ECO:0000259" key="19">
    <source>
        <dbReference type="PROSITE" id="PS51194"/>
    </source>
</evidence>
<dbReference type="SMART" id="SM00958">
    <property type="entry name" value="SecA_PP_bind"/>
    <property type="match status" value="1"/>
</dbReference>
<dbReference type="InterPro" id="IPR027417">
    <property type="entry name" value="P-loop_NTPase"/>
</dbReference>
<feature type="binding site" evidence="15">
    <location>
        <begin position="71"/>
        <end position="75"/>
    </location>
    <ligand>
        <name>ATP</name>
        <dbReference type="ChEBI" id="CHEBI:30616"/>
    </ligand>
</feature>
<evidence type="ECO:0000256" key="3">
    <source>
        <dbReference type="ARBA" id="ARBA00022448"/>
    </source>
</evidence>
<evidence type="ECO:0000256" key="14">
    <source>
        <dbReference type="ARBA" id="ARBA00023136"/>
    </source>
</evidence>
<comment type="subunit">
    <text evidence="15">Monomer and homodimer. Part of the essential Sec protein translocation apparatus which comprises SecA, SecYEG and auxiliary proteins SecDF. Other proteins may also be involved.</text>
</comment>
<keyword evidence="9" id="KW-0862">Zinc</keyword>
<dbReference type="Pfam" id="PF07516">
    <property type="entry name" value="SecA_SW"/>
    <property type="match status" value="1"/>
</dbReference>
<evidence type="ECO:0000256" key="1">
    <source>
        <dbReference type="ARBA" id="ARBA00001947"/>
    </source>
</evidence>
<dbReference type="NCBIfam" id="NF009538">
    <property type="entry name" value="PRK12904.1"/>
    <property type="match status" value="1"/>
</dbReference>
<keyword evidence="11 15" id="KW-0653">Protein transport</keyword>
<dbReference type="SUPFAM" id="SSF81886">
    <property type="entry name" value="Helical scaffold and wing domains of SecA"/>
    <property type="match status" value="1"/>
</dbReference>
<dbReference type="InterPro" id="IPR036670">
    <property type="entry name" value="SecA_X-link_sf"/>
</dbReference>
<dbReference type="InterPro" id="IPR011115">
    <property type="entry name" value="SecA_DEAD"/>
</dbReference>
<evidence type="ECO:0000256" key="17">
    <source>
        <dbReference type="SAM" id="MobiDB-lite"/>
    </source>
</evidence>
<evidence type="ECO:0000256" key="7">
    <source>
        <dbReference type="ARBA" id="ARBA00022723"/>
    </source>
</evidence>
<gene>
    <name evidence="15" type="primary">secA</name>
    <name evidence="21" type="ORF">OMM_02921</name>
</gene>
<evidence type="ECO:0000256" key="12">
    <source>
        <dbReference type="ARBA" id="ARBA00022967"/>
    </source>
</evidence>
<protein>
    <recommendedName>
        <fullName evidence="15 16">Protein translocase subunit SecA</fullName>
        <ecNumber evidence="15">7.4.2.8</ecNumber>
    </recommendedName>
</protein>
<evidence type="ECO:0000259" key="18">
    <source>
        <dbReference type="PROSITE" id="PS51192"/>
    </source>
</evidence>
<dbReference type="InterPro" id="IPR001650">
    <property type="entry name" value="Helicase_C-like"/>
</dbReference>
<dbReference type="Gene3D" id="1.10.3060.10">
    <property type="entry name" value="Helical scaffold and wing domains of SecA"/>
    <property type="match status" value="1"/>
</dbReference>
<proteinExistence type="inferred from homology"/>
<dbReference type="CDD" id="cd18803">
    <property type="entry name" value="SF2_C_secA"/>
    <property type="match status" value="1"/>
</dbReference>
<comment type="function">
    <text evidence="15">Part of the Sec protein translocase complex. Interacts with the SecYEG preprotein conducting channel. Has a central role in coupling the hydrolysis of ATP to the transfer of proteins into and across the cell membrane, serving as an ATP-driven molecular motor driving the stepwise translocation of polypeptide chains across the membrane.</text>
</comment>
<dbReference type="Proteomes" id="UP000189670">
    <property type="component" value="Unassembled WGS sequence"/>
</dbReference>
<evidence type="ECO:0000256" key="5">
    <source>
        <dbReference type="ARBA" id="ARBA00022490"/>
    </source>
</evidence>
<evidence type="ECO:0000256" key="6">
    <source>
        <dbReference type="ARBA" id="ARBA00022519"/>
    </source>
</evidence>
<dbReference type="InterPro" id="IPR014018">
    <property type="entry name" value="SecA_motor_DEAD"/>
</dbReference>
<evidence type="ECO:0000313" key="22">
    <source>
        <dbReference type="Proteomes" id="UP000189670"/>
    </source>
</evidence>
<dbReference type="PANTHER" id="PTHR30612">
    <property type="entry name" value="SECA INNER MEMBRANE COMPONENT OF SEC PROTEIN SECRETION SYSTEM"/>
    <property type="match status" value="1"/>
</dbReference>
<keyword evidence="13 15" id="KW-0811">Translocation</keyword>
<dbReference type="InterPro" id="IPR000185">
    <property type="entry name" value="SecA"/>
</dbReference>
<dbReference type="Pfam" id="PF02810">
    <property type="entry name" value="SEC-C"/>
    <property type="match status" value="1"/>
</dbReference>
<dbReference type="HAMAP" id="MF_01382">
    <property type="entry name" value="SecA"/>
    <property type="match status" value="1"/>
</dbReference>
<dbReference type="SUPFAM" id="SSF52540">
    <property type="entry name" value="P-loop containing nucleoside triphosphate hydrolases"/>
    <property type="match status" value="2"/>
</dbReference>
<dbReference type="SUPFAM" id="SSF81767">
    <property type="entry name" value="Pre-protein crosslinking domain of SecA"/>
    <property type="match status" value="1"/>
</dbReference>
<dbReference type="EMBL" id="ATBP01000356">
    <property type="protein sequence ID" value="ETR70868.1"/>
    <property type="molecule type" value="Genomic_DNA"/>
</dbReference>
<evidence type="ECO:0000313" key="21">
    <source>
        <dbReference type="EMBL" id="ETR70868.1"/>
    </source>
</evidence>
<comment type="subcellular location">
    <subcellularLocation>
        <location evidence="15">Cell membrane</location>
        <topology evidence="15">Peripheral membrane protein</topology>
        <orientation evidence="15">Cytoplasmic side</orientation>
    </subcellularLocation>
    <subcellularLocation>
        <location evidence="15">Cytoplasm</location>
    </subcellularLocation>
    <text evidence="15">Distribution is 50-50.</text>
</comment>
<evidence type="ECO:0000256" key="9">
    <source>
        <dbReference type="ARBA" id="ARBA00022833"/>
    </source>
</evidence>
<evidence type="ECO:0000256" key="11">
    <source>
        <dbReference type="ARBA" id="ARBA00022927"/>
    </source>
</evidence>
<organism evidence="21 22">
    <name type="scientific">Candidatus Magnetoglobus multicellularis str. Araruama</name>
    <dbReference type="NCBI Taxonomy" id="890399"/>
    <lineage>
        <taxon>Bacteria</taxon>
        <taxon>Pseudomonadati</taxon>
        <taxon>Thermodesulfobacteriota</taxon>
        <taxon>Desulfobacteria</taxon>
        <taxon>Desulfobacterales</taxon>
        <taxon>Desulfobacteraceae</taxon>
        <taxon>Candidatus Magnetoglobus</taxon>
    </lineage>
</organism>
<dbReference type="NCBIfam" id="NF006630">
    <property type="entry name" value="PRK09200.1"/>
    <property type="match status" value="1"/>
</dbReference>
<keyword evidence="3 15" id="KW-0813">Transport</keyword>
<dbReference type="Gene3D" id="3.40.50.300">
    <property type="entry name" value="P-loop containing nucleotide triphosphate hydrolases"/>
    <property type="match status" value="3"/>
</dbReference>
<evidence type="ECO:0000256" key="10">
    <source>
        <dbReference type="ARBA" id="ARBA00022840"/>
    </source>
</evidence>
<dbReference type="GO" id="GO:0005829">
    <property type="term" value="C:cytosol"/>
    <property type="evidence" value="ECO:0007669"/>
    <property type="project" value="TreeGrafter"/>
</dbReference>
<feature type="compositionally biased region" description="Basic residues" evidence="17">
    <location>
        <begin position="798"/>
        <end position="807"/>
    </location>
</feature>
<dbReference type="InterPro" id="IPR020937">
    <property type="entry name" value="SecA_CS"/>
</dbReference>
<feature type="binding site" evidence="15">
    <location>
        <position position="53"/>
    </location>
    <ligand>
        <name>ATP</name>
        <dbReference type="ChEBI" id="CHEBI:30616"/>
    </ligand>
</feature>
<evidence type="ECO:0000256" key="2">
    <source>
        <dbReference type="ARBA" id="ARBA00007650"/>
    </source>
</evidence>
<feature type="binding site" evidence="15">
    <location>
        <position position="460"/>
    </location>
    <ligand>
        <name>ATP</name>
        <dbReference type="ChEBI" id="CHEBI:30616"/>
    </ligand>
</feature>
<dbReference type="InterPro" id="IPR011116">
    <property type="entry name" value="SecA_Wing/Scaffold"/>
</dbReference>
<feature type="compositionally biased region" description="Basic and acidic residues" evidence="17">
    <location>
        <begin position="755"/>
        <end position="780"/>
    </location>
</feature>
<dbReference type="GO" id="GO:0005524">
    <property type="term" value="F:ATP binding"/>
    <property type="evidence" value="ECO:0007669"/>
    <property type="project" value="UniProtKB-UniRule"/>
</dbReference>
<dbReference type="PANTHER" id="PTHR30612:SF0">
    <property type="entry name" value="CHLOROPLAST PROTEIN-TRANSPORTING ATPASE"/>
    <property type="match status" value="1"/>
</dbReference>
<dbReference type="FunFam" id="3.90.1440.10:FF:000001">
    <property type="entry name" value="Preprotein translocase subunit SecA"/>
    <property type="match status" value="1"/>
</dbReference>
<keyword evidence="6" id="KW-0997">Cell inner membrane</keyword>
<comment type="caution">
    <text evidence="21">The sequence shown here is derived from an EMBL/GenBank/DDBJ whole genome shotgun (WGS) entry which is preliminary data.</text>
</comment>
<dbReference type="Pfam" id="PF01043">
    <property type="entry name" value="SecA_PP_bind"/>
    <property type="match status" value="1"/>
</dbReference>
<dbReference type="Pfam" id="PF21090">
    <property type="entry name" value="P-loop_SecA"/>
    <property type="match status" value="2"/>
</dbReference>
<dbReference type="InterPro" id="IPR036266">
    <property type="entry name" value="SecA_Wing/Scaffold_sf"/>
</dbReference>
<sequence length="807" mass="92300">MKKLDDAQLGKMTFKFKERISNDEPLDSILPEAFAAVREASRRTLNMRHFDVQLIGGYVLHRGSIAEMKTGEGKTLVATLPVYLNALTGKGAHVITVNDYLAKRDTEWMGTIYRFMNLSVGTIVQGMDELARKEAYGADITYGTNNEFGFDYLRDNMKFAVKELVQRELHYAIVDEVDSILIDEARTPLIISGPAEQSTHLYTKVNGIIPSLKKDDDFTLDEKARSAMLTEDGVAKAENLLNVDNLYDPKYIELLHHVNQALKAHTLFKRDVDYVVKSNAVVIVDEFTGRLMEGRRYSDGLHQALEAKEHVKIENENQTLASITFQNYFRMYDKLAGMTGTADTEAAEFKKIYDLDVMVIPTNQDMIRKDHPDFIYKTKTEKYDAAIKEIQSLHKKGQPVLVGTISIDVSEELSVKLKKKGVKHEVLNAKNHKKEAEIISNAGQKGAVTISTNMAGRGTDIVLGEGVRELGGLHVLGTERHESRRIDNQLRGRSGRQGDPGSSRFYLSLEDDLMRIFGGDRIHGLMNRIGMDEGEPIEHKLISGAIERAQRKVEGHHFDIRKQLIEYDDVMNQQREVIYRQRQEALRGENLKPAILEMIQGIIESFSEEFSDERMLPHEWDWEALNDEFFQFFSFRVHPDSIILDGLTPEGLYEYLYQEVMVAYQKKEMEIGPREFRRVEQGVMLQTVDRYWKDHLLQMDHLKEGIGLRGYAQQNPLIVYKKEGFAMFQEMIFQIQKNIISVLFRIEHVNPDDLERHAEKEKKKLTYSSGKEEAKNEPVKRANQKVGRNSPCPCGSGKKYKKCCGTK</sequence>
<comment type="catalytic activity">
    <reaction evidence="15">
        <text>ATP + H2O + cellular proteinSide 1 = ADP + phosphate + cellular proteinSide 2.</text>
        <dbReference type="EC" id="7.4.2.8"/>
    </reaction>
</comment>
<evidence type="ECO:0000259" key="20">
    <source>
        <dbReference type="PROSITE" id="PS51196"/>
    </source>
</evidence>
<keyword evidence="12 15" id="KW-1278">Translocase</keyword>
<keyword evidence="8 15" id="KW-0547">Nucleotide-binding</keyword>
<dbReference type="PROSITE" id="PS01312">
    <property type="entry name" value="SECA"/>
    <property type="match status" value="1"/>
</dbReference>
<comment type="cofactor">
    <cofactor evidence="1">
        <name>Zn(2+)</name>
        <dbReference type="ChEBI" id="CHEBI:29105"/>
    </cofactor>
</comment>
<name>A0A1V1P7V1_9BACT</name>
<dbReference type="InterPro" id="IPR044722">
    <property type="entry name" value="SecA_SF2_C"/>
</dbReference>
<dbReference type="GO" id="GO:0017038">
    <property type="term" value="P:protein import"/>
    <property type="evidence" value="ECO:0007669"/>
    <property type="project" value="InterPro"/>
</dbReference>
<dbReference type="PROSITE" id="PS51192">
    <property type="entry name" value="HELICASE_ATP_BIND_1"/>
    <property type="match status" value="1"/>
</dbReference>
<accession>A0A1V1P7V1</accession>
<dbReference type="GO" id="GO:0008564">
    <property type="term" value="F:protein-exporting ATPase activity"/>
    <property type="evidence" value="ECO:0007669"/>
    <property type="project" value="UniProtKB-EC"/>
</dbReference>
<keyword evidence="7" id="KW-0479">Metal-binding</keyword>
<dbReference type="PROSITE" id="PS51196">
    <property type="entry name" value="SECA_MOTOR_DEAD"/>
    <property type="match status" value="1"/>
</dbReference>
<evidence type="ECO:0000256" key="13">
    <source>
        <dbReference type="ARBA" id="ARBA00023010"/>
    </source>
</evidence>
<feature type="domain" description="Helicase C-terminal" evidence="19">
    <location>
        <begin position="382"/>
        <end position="554"/>
    </location>
</feature>
<keyword evidence="4 15" id="KW-1003">Cell membrane</keyword>
<feature type="domain" description="SecA family profile" evidence="20">
    <location>
        <begin position="1"/>
        <end position="538"/>
    </location>
</feature>
<evidence type="ECO:0000256" key="15">
    <source>
        <dbReference type="HAMAP-Rule" id="MF_01382"/>
    </source>
</evidence>
<dbReference type="FunFam" id="1.10.3060.10:FF:000003">
    <property type="entry name" value="Protein translocase subunit SecA"/>
    <property type="match status" value="1"/>
</dbReference>
<comment type="similarity">
    <text evidence="2 15 16">Belongs to the SecA family.</text>
</comment>
<evidence type="ECO:0000256" key="4">
    <source>
        <dbReference type="ARBA" id="ARBA00022475"/>
    </source>
</evidence>
<keyword evidence="5 15" id="KW-0963">Cytoplasm</keyword>
<dbReference type="GO" id="GO:0031522">
    <property type="term" value="C:cell envelope Sec protein transport complex"/>
    <property type="evidence" value="ECO:0007669"/>
    <property type="project" value="TreeGrafter"/>
</dbReference>
<keyword evidence="14 15" id="KW-0472">Membrane</keyword>
<dbReference type="GO" id="GO:0005886">
    <property type="term" value="C:plasma membrane"/>
    <property type="evidence" value="ECO:0007669"/>
    <property type="project" value="UniProtKB-SubCell"/>
</dbReference>
<dbReference type="InterPro" id="IPR014001">
    <property type="entry name" value="Helicase_ATP-bd"/>
</dbReference>
<dbReference type="AlphaFoldDB" id="A0A1V1P7V1"/>
<dbReference type="InterPro" id="IPR011130">
    <property type="entry name" value="SecA_preprotein_X-link_dom"/>
</dbReference>
<feature type="domain" description="Helicase ATP-binding" evidence="18">
    <location>
        <begin position="55"/>
        <end position="213"/>
    </location>
</feature>